<dbReference type="SUPFAM" id="SSF51905">
    <property type="entry name" value="FAD/NAD(P)-binding domain"/>
    <property type="match status" value="1"/>
</dbReference>
<evidence type="ECO:0000256" key="8">
    <source>
        <dbReference type="ARBA" id="ARBA00023004"/>
    </source>
</evidence>
<comment type="cofactor">
    <cofactor evidence="1">
        <name>FMN</name>
        <dbReference type="ChEBI" id="CHEBI:58210"/>
    </cofactor>
</comment>
<dbReference type="InterPro" id="IPR013785">
    <property type="entry name" value="Aldolase_TIM"/>
</dbReference>
<comment type="similarity">
    <text evidence="3">In the N-terminal section; belongs to the NADH:flavin oxidoreductase/NADH oxidase family.</text>
</comment>
<keyword evidence="6" id="KW-0479">Metal-binding</keyword>
<keyword evidence="9" id="KW-0411">Iron-sulfur</keyword>
<dbReference type="InterPro" id="IPR051793">
    <property type="entry name" value="NADH:flavin_oxidoreductase"/>
</dbReference>
<dbReference type="SUPFAM" id="SSF51395">
    <property type="entry name" value="FMN-linked oxidoreductases"/>
    <property type="match status" value="1"/>
</dbReference>
<dbReference type="Pfam" id="PF07992">
    <property type="entry name" value="Pyr_redox_2"/>
    <property type="match status" value="1"/>
</dbReference>
<gene>
    <name evidence="12" type="ORF">NP439_04085</name>
</gene>
<dbReference type="PRINTS" id="PR00368">
    <property type="entry name" value="FADPNR"/>
</dbReference>
<evidence type="ECO:0000256" key="7">
    <source>
        <dbReference type="ARBA" id="ARBA00023002"/>
    </source>
</evidence>
<reference evidence="12" key="1">
    <citation type="submission" date="2022-07" db="EMBL/GenBank/DDBJ databases">
        <title>FELIX.</title>
        <authorList>
            <person name="Wan K.H."/>
            <person name="Park S."/>
            <person name="Lawrence Q."/>
            <person name="Eichenberger J.P."/>
            <person name="Booth B.W."/>
            <person name="Piaggio A.J."/>
            <person name="Chandler J.C."/>
            <person name="Franklin A.B."/>
            <person name="Celniker S.E."/>
        </authorList>
    </citation>
    <scope>NUCLEOTIDE SEQUENCE</scope>
    <source>
        <strain evidence="12">QA-1986 374</strain>
    </source>
</reference>
<feature type="domain" description="NADH:flavin oxidoreductase/NADH oxidase N-terminal" evidence="10">
    <location>
        <begin position="14"/>
        <end position="347"/>
    </location>
</feature>
<organism evidence="12 13">
    <name type="scientific">Oceanobacillus jeddahense</name>
    <dbReference type="NCBI Taxonomy" id="1462527"/>
    <lineage>
        <taxon>Bacteria</taxon>
        <taxon>Bacillati</taxon>
        <taxon>Bacillota</taxon>
        <taxon>Bacilli</taxon>
        <taxon>Bacillales</taxon>
        <taxon>Bacillaceae</taxon>
        <taxon>Oceanobacillus</taxon>
    </lineage>
</organism>
<feature type="domain" description="FAD/NAD(P)-binding" evidence="11">
    <location>
        <begin position="392"/>
        <end position="634"/>
    </location>
</feature>
<evidence type="ECO:0000259" key="11">
    <source>
        <dbReference type="Pfam" id="PF07992"/>
    </source>
</evidence>
<keyword evidence="4" id="KW-0285">Flavoprotein</keyword>
<evidence type="ECO:0000256" key="5">
    <source>
        <dbReference type="ARBA" id="ARBA00022643"/>
    </source>
</evidence>
<evidence type="ECO:0000313" key="12">
    <source>
        <dbReference type="EMBL" id="UUI03881.1"/>
    </source>
</evidence>
<dbReference type="InterPro" id="IPR036188">
    <property type="entry name" value="FAD/NAD-bd_sf"/>
</dbReference>
<dbReference type="Pfam" id="PF00724">
    <property type="entry name" value="Oxidored_FMN"/>
    <property type="match status" value="1"/>
</dbReference>
<dbReference type="PANTHER" id="PTHR42917:SF2">
    <property type="entry name" value="2,4-DIENOYL-COA REDUCTASE [(2E)-ENOYL-COA-PRODUCING]"/>
    <property type="match status" value="1"/>
</dbReference>
<dbReference type="EMBL" id="CP101914">
    <property type="protein sequence ID" value="UUI03881.1"/>
    <property type="molecule type" value="Genomic_DNA"/>
</dbReference>
<comment type="cofactor">
    <cofactor evidence="2">
        <name>[4Fe-4S] cluster</name>
        <dbReference type="ChEBI" id="CHEBI:49883"/>
    </cofactor>
</comment>
<evidence type="ECO:0000256" key="2">
    <source>
        <dbReference type="ARBA" id="ARBA00001966"/>
    </source>
</evidence>
<dbReference type="PANTHER" id="PTHR42917">
    <property type="entry name" value="2,4-DIENOYL-COA REDUCTASE"/>
    <property type="match status" value="1"/>
</dbReference>
<keyword evidence="5" id="KW-0288">FMN</keyword>
<accession>A0ABY5JXU9</accession>
<proteinExistence type="inferred from homology"/>
<keyword evidence="7" id="KW-0560">Oxidoreductase</keyword>
<name>A0ABY5JXU9_9BACI</name>
<dbReference type="Gene3D" id="3.20.20.70">
    <property type="entry name" value="Aldolase class I"/>
    <property type="match status" value="1"/>
</dbReference>
<evidence type="ECO:0000256" key="4">
    <source>
        <dbReference type="ARBA" id="ARBA00022630"/>
    </source>
</evidence>
<evidence type="ECO:0000256" key="6">
    <source>
        <dbReference type="ARBA" id="ARBA00022723"/>
    </source>
</evidence>
<keyword evidence="13" id="KW-1185">Reference proteome</keyword>
<evidence type="ECO:0000259" key="10">
    <source>
        <dbReference type="Pfam" id="PF00724"/>
    </source>
</evidence>
<keyword evidence="8" id="KW-0408">Iron</keyword>
<evidence type="ECO:0000256" key="1">
    <source>
        <dbReference type="ARBA" id="ARBA00001917"/>
    </source>
</evidence>
<evidence type="ECO:0000256" key="9">
    <source>
        <dbReference type="ARBA" id="ARBA00023014"/>
    </source>
</evidence>
<dbReference type="RefSeq" id="WP_256708894.1">
    <property type="nucleotide sequence ID" value="NZ_CP101914.1"/>
</dbReference>
<sequence length="670" mass="73809">MIGNEISEKKFSHILEPLKIGPEIIRNRILVSAHQPVLAENGLPTDEYIQYHQNIASGGAGLQITGAQSVHPTGMNEYNCLVNHDKSIIPGYQKLANAVHEKGGKILAQLTHFGATGWTGVLDEPAWAPSPVASEIMRVTPHEMTFSEIQEVVESFGKAAKRAKDGGLDGVEITGAHGMLIASFLSGFANHRKDEYGGNLENRMRFLLEVIDSVYNHVGDTFIIGIRFSADEKVEGGINILEAKEIAKRLESTNKVDYLNVISGTNLDYFQRWEHWPATPAPHGLFANLAREIKNVVNIPVFAVGRVTDPSLAEKIIAEGYADMVAMTRSHIADPEIVKKIQENRTEDIRPCVGANYCIKQILQSKPVRCLYNPEAGRSKKLGPISPVKNKKKVIIVGGGPAGLEAARVAATRGHKVEIYEKDKQLGGQLRLWGDTPTMNELQKSLRWFESQIDKLDINLNLNTEISKEELLDLDADEIILATGATPLKIGSEPWLPSLEIYESPIVKLVTPHQILDGKITNINKAVIWDQAGGEAGSQTAISAAEYLINENIKVEIVSPFFTIAEDIHPTLRTPLYKRLLSSGAILKPNSELKSINKDELVIQNIYSNEKETIKKVDVLVPWLGNKSDDKLYKELVKDGFNNVHILGDAVAPRTVESATNEGAKLAREL</sequence>
<dbReference type="Gene3D" id="3.50.50.60">
    <property type="entry name" value="FAD/NAD(P)-binding domain"/>
    <property type="match status" value="1"/>
</dbReference>
<dbReference type="InterPro" id="IPR001155">
    <property type="entry name" value="OxRdtase_FMN_N"/>
</dbReference>
<evidence type="ECO:0000313" key="13">
    <source>
        <dbReference type="Proteomes" id="UP001059773"/>
    </source>
</evidence>
<evidence type="ECO:0000256" key="3">
    <source>
        <dbReference type="ARBA" id="ARBA00011048"/>
    </source>
</evidence>
<dbReference type="InterPro" id="IPR023753">
    <property type="entry name" value="FAD/NAD-binding_dom"/>
</dbReference>
<protein>
    <submittedName>
        <fullName evidence="12">FAD-dependent oxidoreductase</fullName>
    </submittedName>
</protein>
<dbReference type="Proteomes" id="UP001059773">
    <property type="component" value="Chromosome"/>
</dbReference>
<dbReference type="Gene3D" id="3.40.50.720">
    <property type="entry name" value="NAD(P)-binding Rossmann-like Domain"/>
    <property type="match status" value="1"/>
</dbReference>